<organism evidence="3 4">
    <name type="scientific">Kitasatospora cystarginea</name>
    <dbReference type="NCBI Taxonomy" id="58350"/>
    <lineage>
        <taxon>Bacteria</taxon>
        <taxon>Bacillati</taxon>
        <taxon>Actinomycetota</taxon>
        <taxon>Actinomycetes</taxon>
        <taxon>Kitasatosporales</taxon>
        <taxon>Streptomycetaceae</taxon>
        <taxon>Kitasatospora</taxon>
    </lineage>
</organism>
<keyword evidence="2" id="KW-0472">Membrane</keyword>
<dbReference type="EMBL" id="BAAATR010000031">
    <property type="protein sequence ID" value="GAA2264689.1"/>
    <property type="molecule type" value="Genomic_DNA"/>
</dbReference>
<feature type="transmembrane region" description="Helical" evidence="2">
    <location>
        <begin position="47"/>
        <end position="68"/>
    </location>
</feature>
<evidence type="ECO:0000313" key="4">
    <source>
        <dbReference type="Proteomes" id="UP001500305"/>
    </source>
</evidence>
<reference evidence="3 4" key="1">
    <citation type="journal article" date="2019" name="Int. J. Syst. Evol. Microbiol.">
        <title>The Global Catalogue of Microorganisms (GCM) 10K type strain sequencing project: providing services to taxonomists for standard genome sequencing and annotation.</title>
        <authorList>
            <consortium name="The Broad Institute Genomics Platform"/>
            <consortium name="The Broad Institute Genome Sequencing Center for Infectious Disease"/>
            <person name="Wu L."/>
            <person name="Ma J."/>
        </authorList>
    </citation>
    <scope>NUCLEOTIDE SEQUENCE [LARGE SCALE GENOMIC DNA]</scope>
    <source>
        <strain evidence="3 4">JCM 7356</strain>
    </source>
</reference>
<dbReference type="Proteomes" id="UP001500305">
    <property type="component" value="Unassembled WGS sequence"/>
</dbReference>
<keyword evidence="4" id="KW-1185">Reference proteome</keyword>
<feature type="compositionally biased region" description="Polar residues" evidence="1">
    <location>
        <begin position="98"/>
        <end position="117"/>
    </location>
</feature>
<accession>A0ABN3EPL2</accession>
<evidence type="ECO:0000256" key="2">
    <source>
        <dbReference type="SAM" id="Phobius"/>
    </source>
</evidence>
<sequence length="321" mass="32267">MRLGNEMDDFREVLSDELSLEPPPPALGGLVEEAARAGRRTRRLRRWAAVAGSVTAVAVVATLLGLVVNRGPAGRGAPVALDPAAGTTAPASPRPSVAATTPGDTPPSSGAQGSSDPTVAAAGATKPPAGSGEEKVPATTTGLLEQLLRLLPPGRTGNYGANPGTGIYAGNPGIGNYAGNPGTGNYAGSPGDAPMVQTFLTTQAGTGIIRVSVYYNTRPVDCRGAAQCLTSAAGHTVRVTHMAGNCIQDTVVEADHGDGTSVQLALGTCLNFKDDGSRLGVQALTVDQAVAIAGDPALGLRLDPAVVKAGAVRFVDLPDIP</sequence>
<proteinExistence type="predicted"/>
<gene>
    <name evidence="3" type="ORF">GCM10010430_56740</name>
</gene>
<evidence type="ECO:0000256" key="1">
    <source>
        <dbReference type="SAM" id="MobiDB-lite"/>
    </source>
</evidence>
<evidence type="ECO:0000313" key="3">
    <source>
        <dbReference type="EMBL" id="GAA2264689.1"/>
    </source>
</evidence>
<name>A0ABN3EPL2_9ACTN</name>
<evidence type="ECO:0008006" key="5">
    <source>
        <dbReference type="Google" id="ProtNLM"/>
    </source>
</evidence>
<feature type="region of interest" description="Disordered" evidence="1">
    <location>
        <begin position="79"/>
        <end position="137"/>
    </location>
</feature>
<keyword evidence="2" id="KW-0812">Transmembrane</keyword>
<keyword evidence="2" id="KW-1133">Transmembrane helix</keyword>
<protein>
    <recommendedName>
        <fullName evidence="5">RlpA-like protein double-psi beta-barrel domain-containing protein</fullName>
    </recommendedName>
</protein>
<comment type="caution">
    <text evidence="3">The sequence shown here is derived from an EMBL/GenBank/DDBJ whole genome shotgun (WGS) entry which is preliminary data.</text>
</comment>